<proteinExistence type="predicted"/>
<evidence type="ECO:0000313" key="3">
    <source>
        <dbReference type="EMBL" id="GFC78211.1"/>
    </source>
</evidence>
<evidence type="ECO:0000256" key="1">
    <source>
        <dbReference type="SAM" id="Coils"/>
    </source>
</evidence>
<organism evidence="3">
    <name type="scientific">Tanacetum cinerariifolium</name>
    <name type="common">Dalmatian daisy</name>
    <name type="synonym">Chrysanthemum cinerariifolium</name>
    <dbReference type="NCBI Taxonomy" id="118510"/>
    <lineage>
        <taxon>Eukaryota</taxon>
        <taxon>Viridiplantae</taxon>
        <taxon>Streptophyta</taxon>
        <taxon>Embryophyta</taxon>
        <taxon>Tracheophyta</taxon>
        <taxon>Spermatophyta</taxon>
        <taxon>Magnoliopsida</taxon>
        <taxon>eudicotyledons</taxon>
        <taxon>Gunneridae</taxon>
        <taxon>Pentapetalae</taxon>
        <taxon>asterids</taxon>
        <taxon>campanulids</taxon>
        <taxon>Asterales</taxon>
        <taxon>Asteraceae</taxon>
        <taxon>Asteroideae</taxon>
        <taxon>Anthemideae</taxon>
        <taxon>Anthemidinae</taxon>
        <taxon>Tanacetum</taxon>
    </lineage>
</organism>
<sequence>YRSSQGIAAVGDPGSENVSSPAEVGSSRSVYRLEWGGQAAKKIRCSGGSLDQRIQARELEIKNLEARLETEAGMKKATEDKSAMLIKELEDLRAQFSDLQVENEHLSQ</sequence>
<feature type="coiled-coil region" evidence="1">
    <location>
        <begin position="61"/>
        <end position="102"/>
    </location>
</feature>
<evidence type="ECO:0000256" key="2">
    <source>
        <dbReference type="SAM" id="MobiDB-lite"/>
    </source>
</evidence>
<protein>
    <submittedName>
        <fullName evidence="3">Uncharacterized protein</fullName>
    </submittedName>
</protein>
<dbReference type="EMBL" id="BKCJ011064536">
    <property type="protein sequence ID" value="GFC78211.1"/>
    <property type="molecule type" value="Genomic_DNA"/>
</dbReference>
<dbReference type="AlphaFoldDB" id="A0A699R5H2"/>
<accession>A0A699R5H2</accession>
<comment type="caution">
    <text evidence="3">The sequence shown here is derived from an EMBL/GenBank/DDBJ whole genome shotgun (WGS) entry which is preliminary data.</text>
</comment>
<reference evidence="3" key="1">
    <citation type="journal article" date="2019" name="Sci. Rep.">
        <title>Draft genome of Tanacetum cinerariifolium, the natural source of mosquito coil.</title>
        <authorList>
            <person name="Yamashiro T."/>
            <person name="Shiraishi A."/>
            <person name="Satake H."/>
            <person name="Nakayama K."/>
        </authorList>
    </citation>
    <scope>NUCLEOTIDE SEQUENCE</scope>
</reference>
<gene>
    <name evidence="3" type="ORF">Tci_850181</name>
</gene>
<name>A0A699R5H2_TANCI</name>
<keyword evidence="1" id="KW-0175">Coiled coil</keyword>
<feature type="region of interest" description="Disordered" evidence="2">
    <location>
        <begin position="1"/>
        <end position="26"/>
    </location>
</feature>
<feature type="non-terminal residue" evidence="3">
    <location>
        <position position="1"/>
    </location>
</feature>